<dbReference type="Proteomes" id="UP000184452">
    <property type="component" value="Unassembled WGS sequence"/>
</dbReference>
<evidence type="ECO:0000313" key="3">
    <source>
        <dbReference type="Proteomes" id="UP000184452"/>
    </source>
</evidence>
<keyword evidence="3" id="KW-1185">Reference proteome</keyword>
<dbReference type="SUPFAM" id="SSF109854">
    <property type="entry name" value="DinB/YfiT-like putative metalloenzymes"/>
    <property type="match status" value="1"/>
</dbReference>
<proteinExistence type="predicted"/>
<dbReference type="NCBIfam" id="TIGR03086">
    <property type="entry name" value="TIGR03086 family metal-binding protein"/>
    <property type="match status" value="1"/>
</dbReference>
<feature type="domain" description="Mycothiol-dependent maleylpyruvate isomerase metal-binding" evidence="1">
    <location>
        <begin position="11"/>
        <end position="130"/>
    </location>
</feature>
<dbReference type="RefSeq" id="WP_073374489.1">
    <property type="nucleotide sequence ID" value="NZ_FQZK01000001.1"/>
</dbReference>
<dbReference type="InterPro" id="IPR034660">
    <property type="entry name" value="DinB/YfiT-like"/>
</dbReference>
<dbReference type="NCBIfam" id="TIGR03083">
    <property type="entry name" value="maleylpyruvate isomerase family mycothiol-dependent enzyme"/>
    <property type="match status" value="1"/>
</dbReference>
<dbReference type="EMBL" id="FQZK01000001">
    <property type="protein sequence ID" value="SHI54516.1"/>
    <property type="molecule type" value="Genomic_DNA"/>
</dbReference>
<protein>
    <submittedName>
        <fullName evidence="2">TIGR03086 family protein</fullName>
    </submittedName>
</protein>
<dbReference type="Gene3D" id="1.20.120.450">
    <property type="entry name" value="dinb family like domain"/>
    <property type="match status" value="1"/>
</dbReference>
<accession>A0A1M6C0G3</accession>
<dbReference type="GO" id="GO:0046872">
    <property type="term" value="F:metal ion binding"/>
    <property type="evidence" value="ECO:0007669"/>
    <property type="project" value="InterPro"/>
</dbReference>
<sequence length="186" mass="20833">MERLIDLHGIALEEFDRRVRLVRMTDWALPTPCADWDVHDLVDHLATEQLWVPPLLEGRTVEEVGDRFDGDVLGEEPLAVWEVAAREARAAWLQPSAHDRTVHLSFGDAPAQEYLWQMTFDLGVHAWDLARALDADETLDPDLAAELYGWARSQDLGPGSMFDAPVEVGEEAGVQERLLALTGRAL</sequence>
<gene>
    <name evidence="2" type="ORF">SAMN05421803_101538</name>
</gene>
<dbReference type="InterPro" id="IPR017520">
    <property type="entry name" value="CHP03086"/>
</dbReference>
<evidence type="ECO:0000259" key="1">
    <source>
        <dbReference type="Pfam" id="PF11716"/>
    </source>
</evidence>
<name>A0A1M6C0G3_9ACTN</name>
<dbReference type="AlphaFoldDB" id="A0A1M6C0G3"/>
<dbReference type="InterPro" id="IPR017517">
    <property type="entry name" value="Maleyloyr_isom"/>
</dbReference>
<evidence type="ECO:0000313" key="2">
    <source>
        <dbReference type="EMBL" id="SHI54516.1"/>
    </source>
</evidence>
<dbReference type="STRING" id="758803.SAMN05421803_101538"/>
<dbReference type="InterPro" id="IPR024344">
    <property type="entry name" value="MDMPI_metal-binding"/>
</dbReference>
<dbReference type="Pfam" id="PF11716">
    <property type="entry name" value="MDMPI_N"/>
    <property type="match status" value="1"/>
</dbReference>
<dbReference type="OrthoDB" id="5185819at2"/>
<reference evidence="2 3" key="1">
    <citation type="submission" date="2016-11" db="EMBL/GenBank/DDBJ databases">
        <authorList>
            <person name="Jaros S."/>
            <person name="Januszkiewicz K."/>
            <person name="Wedrychowicz H."/>
        </authorList>
    </citation>
    <scope>NUCLEOTIDE SEQUENCE [LARGE SCALE GENOMIC DNA]</scope>
    <source>
        <strain evidence="2 3">CGMCC 4.5723</strain>
    </source>
</reference>
<organism evidence="2 3">
    <name type="scientific">Nocardiopsis flavescens</name>
    <dbReference type="NCBI Taxonomy" id="758803"/>
    <lineage>
        <taxon>Bacteria</taxon>
        <taxon>Bacillati</taxon>
        <taxon>Actinomycetota</taxon>
        <taxon>Actinomycetes</taxon>
        <taxon>Streptosporangiales</taxon>
        <taxon>Nocardiopsidaceae</taxon>
        <taxon>Nocardiopsis</taxon>
    </lineage>
</organism>